<name>A0AAE3D051_9HYPH</name>
<dbReference type="GO" id="GO:0004190">
    <property type="term" value="F:aspartic-type endopeptidase activity"/>
    <property type="evidence" value="ECO:0007669"/>
    <property type="project" value="InterPro"/>
</dbReference>
<evidence type="ECO:0000256" key="4">
    <source>
        <dbReference type="ARBA" id="ARBA00022989"/>
    </source>
</evidence>
<feature type="domain" description="Prepilin type IV endopeptidase peptidase" evidence="7">
    <location>
        <begin position="9"/>
        <end position="112"/>
    </location>
</feature>
<evidence type="ECO:0000313" key="9">
    <source>
        <dbReference type="Proteomes" id="UP001196509"/>
    </source>
</evidence>
<accession>A0AAE3D051</accession>
<dbReference type="InterPro" id="IPR052218">
    <property type="entry name" value="Preflagellin_Peptidase"/>
</dbReference>
<evidence type="ECO:0000256" key="1">
    <source>
        <dbReference type="ARBA" id="ARBA00004651"/>
    </source>
</evidence>
<keyword evidence="2" id="KW-1003">Cell membrane</keyword>
<evidence type="ECO:0000256" key="3">
    <source>
        <dbReference type="ARBA" id="ARBA00022692"/>
    </source>
</evidence>
<dbReference type="EMBL" id="JAICBX010000002">
    <property type="protein sequence ID" value="MBW8638090.1"/>
    <property type="molecule type" value="Genomic_DNA"/>
</dbReference>
<keyword evidence="3 6" id="KW-0812">Transmembrane</keyword>
<dbReference type="Pfam" id="PF01478">
    <property type="entry name" value="Peptidase_A24"/>
    <property type="match status" value="1"/>
</dbReference>
<reference evidence="8" key="1">
    <citation type="submission" date="2021-08" db="EMBL/GenBank/DDBJ databases">
        <title>Hoeflea bacterium WL0058 sp. nov., isolated from the sediment.</title>
        <authorList>
            <person name="Wang L."/>
            <person name="Zhang D."/>
        </authorList>
    </citation>
    <scope>NUCLEOTIDE SEQUENCE</scope>
    <source>
        <strain evidence="8">WL0058</strain>
    </source>
</reference>
<feature type="transmembrane region" description="Helical" evidence="6">
    <location>
        <begin position="58"/>
        <end position="77"/>
    </location>
</feature>
<dbReference type="GO" id="GO:0005886">
    <property type="term" value="C:plasma membrane"/>
    <property type="evidence" value="ECO:0007669"/>
    <property type="project" value="UniProtKB-SubCell"/>
</dbReference>
<dbReference type="Gene3D" id="1.20.120.1220">
    <property type="match status" value="1"/>
</dbReference>
<comment type="subcellular location">
    <subcellularLocation>
        <location evidence="1">Cell membrane</location>
        <topology evidence="1">Multi-pass membrane protein</topology>
    </subcellularLocation>
</comment>
<dbReference type="InterPro" id="IPR000045">
    <property type="entry name" value="Prepilin_IV_endopep_pep"/>
</dbReference>
<organism evidence="8 9">
    <name type="scientific">Flavimaribacter sediminis</name>
    <dbReference type="NCBI Taxonomy" id="2865987"/>
    <lineage>
        <taxon>Bacteria</taxon>
        <taxon>Pseudomonadati</taxon>
        <taxon>Pseudomonadota</taxon>
        <taxon>Alphaproteobacteria</taxon>
        <taxon>Hyphomicrobiales</taxon>
        <taxon>Rhizobiaceae</taxon>
        <taxon>Flavimaribacter</taxon>
    </lineage>
</organism>
<evidence type="ECO:0000256" key="2">
    <source>
        <dbReference type="ARBA" id="ARBA00022475"/>
    </source>
</evidence>
<evidence type="ECO:0000313" key="8">
    <source>
        <dbReference type="EMBL" id="MBW8638090.1"/>
    </source>
</evidence>
<dbReference type="Proteomes" id="UP001196509">
    <property type="component" value="Unassembled WGS sequence"/>
</dbReference>
<evidence type="ECO:0000259" key="7">
    <source>
        <dbReference type="Pfam" id="PF01478"/>
    </source>
</evidence>
<evidence type="ECO:0000256" key="5">
    <source>
        <dbReference type="ARBA" id="ARBA00023136"/>
    </source>
</evidence>
<comment type="caution">
    <text evidence="8">The sequence shown here is derived from an EMBL/GenBank/DDBJ whole genome shotgun (WGS) entry which is preliminary data.</text>
</comment>
<evidence type="ECO:0000256" key="6">
    <source>
        <dbReference type="SAM" id="Phobius"/>
    </source>
</evidence>
<proteinExistence type="predicted"/>
<dbReference type="PANTHER" id="PTHR36506:SF1">
    <property type="entry name" value="PREFLAGELLIN PEPTIDASE"/>
    <property type="match status" value="1"/>
</dbReference>
<keyword evidence="5 6" id="KW-0472">Membrane</keyword>
<dbReference type="PANTHER" id="PTHR36506">
    <property type="entry name" value="PREFLAGELLIN PEPTIDASE"/>
    <property type="match status" value="1"/>
</dbReference>
<dbReference type="AlphaFoldDB" id="A0AAE3D051"/>
<feature type="transmembrane region" description="Helical" evidence="6">
    <location>
        <begin position="33"/>
        <end position="51"/>
    </location>
</feature>
<sequence>MLSAALIVIFPLCLAYAALTDMLTMKIPNRVPLLLLASFAIIAPLTGMGWAEAGSHLLAGMIVFAACFGLFSFGVMGGGDAKLLTVVAIWFGMSIELFAFLTNVAVFGGLLTLGILIIRGNKYSPIVGRFGMLQHLTDPKLGIPYGVAIGIAGLLEYPNTEYFRFAVSHLA</sequence>
<gene>
    <name evidence="8" type="ORF">K1W69_12915</name>
</gene>
<keyword evidence="9" id="KW-1185">Reference proteome</keyword>
<keyword evidence="4 6" id="KW-1133">Transmembrane helix</keyword>
<feature type="transmembrane region" description="Helical" evidence="6">
    <location>
        <begin position="97"/>
        <end position="118"/>
    </location>
</feature>
<protein>
    <submittedName>
        <fullName evidence="8">Prepilin peptidase</fullName>
    </submittedName>
</protein>
<dbReference type="RefSeq" id="WP_220228746.1">
    <property type="nucleotide sequence ID" value="NZ_JAICBX010000002.1"/>
</dbReference>